<comment type="caution">
    <text evidence="2">The sequence shown here is derived from an EMBL/GenBank/DDBJ whole genome shotgun (WGS) entry which is preliminary data.</text>
</comment>
<dbReference type="Pfam" id="PF06445">
    <property type="entry name" value="GyrI-like"/>
    <property type="match status" value="1"/>
</dbReference>
<dbReference type="InterPro" id="IPR010499">
    <property type="entry name" value="AraC_E-bd"/>
</dbReference>
<dbReference type="AlphaFoldDB" id="A0A916JSN6"/>
<gene>
    <name evidence="2" type="ORF">PAESOLCIP111_00361</name>
</gene>
<accession>A0A916JSN6</accession>
<dbReference type="InterPro" id="IPR029442">
    <property type="entry name" value="GyrI-like"/>
</dbReference>
<proteinExistence type="predicted"/>
<evidence type="ECO:0000313" key="2">
    <source>
        <dbReference type="EMBL" id="CAG7600040.1"/>
    </source>
</evidence>
<dbReference type="EMBL" id="CAJVAS010000001">
    <property type="protein sequence ID" value="CAG7600040.1"/>
    <property type="molecule type" value="Genomic_DNA"/>
</dbReference>
<dbReference type="Proteomes" id="UP000693672">
    <property type="component" value="Unassembled WGS sequence"/>
</dbReference>
<reference evidence="2" key="1">
    <citation type="submission" date="2021-06" db="EMBL/GenBank/DDBJ databases">
        <authorList>
            <person name="Criscuolo A."/>
        </authorList>
    </citation>
    <scope>NUCLEOTIDE SEQUENCE</scope>
    <source>
        <strain evidence="2">CIP111600</strain>
    </source>
</reference>
<feature type="domain" description="AraC effector-binding" evidence="1">
    <location>
        <begin position="1"/>
        <end position="146"/>
    </location>
</feature>
<evidence type="ECO:0000313" key="3">
    <source>
        <dbReference type="Proteomes" id="UP000693672"/>
    </source>
</evidence>
<organism evidence="2 3">
    <name type="scientific">Paenibacillus solanacearum</name>
    <dbReference type="NCBI Taxonomy" id="2048548"/>
    <lineage>
        <taxon>Bacteria</taxon>
        <taxon>Bacillati</taxon>
        <taxon>Bacillota</taxon>
        <taxon>Bacilli</taxon>
        <taxon>Bacillales</taxon>
        <taxon>Paenibacillaceae</taxon>
        <taxon>Paenibacillus</taxon>
    </lineage>
</organism>
<keyword evidence="3" id="KW-1185">Reference proteome</keyword>
<evidence type="ECO:0000259" key="1">
    <source>
        <dbReference type="SMART" id="SM00871"/>
    </source>
</evidence>
<protein>
    <recommendedName>
        <fullName evidence="1">AraC effector-binding domain-containing protein</fullName>
    </recommendedName>
</protein>
<sequence>MEAVIINESKTFILYGFSKLHDQSKPYSATIFELLDRVWEEVRNNKLSLSGINHVVYEDGHHMFAGIELISPPEGDSLLEKKIVHFQKYAYCKHIGPYNKLDESYQKVRTLAENSGGEIELPLIEVYGHWTDDESKLETEIFHNLK</sequence>
<dbReference type="SMART" id="SM00871">
    <property type="entry name" value="AraC_E_bind"/>
    <property type="match status" value="1"/>
</dbReference>
<name>A0A916JSN6_9BACL</name>
<dbReference type="RefSeq" id="WP_218090172.1">
    <property type="nucleotide sequence ID" value="NZ_CAJVAS010000001.1"/>
</dbReference>